<proteinExistence type="predicted"/>
<feature type="non-terminal residue" evidence="2">
    <location>
        <position position="202"/>
    </location>
</feature>
<dbReference type="EMBL" id="CADCWL010000127">
    <property type="protein sequence ID" value="CAA9569009.1"/>
    <property type="molecule type" value="Genomic_DNA"/>
</dbReference>
<gene>
    <name evidence="2" type="ORF">AVDCRST_MAG19-2581</name>
</gene>
<dbReference type="AlphaFoldDB" id="A0A6J4V6Z3"/>
<feature type="region of interest" description="Disordered" evidence="1">
    <location>
        <begin position="1"/>
        <end position="190"/>
    </location>
</feature>
<protein>
    <submittedName>
        <fullName evidence="2">Uncharacterized protein</fullName>
    </submittedName>
</protein>
<organism evidence="2">
    <name type="scientific">uncultured Thermomicrobiales bacterium</name>
    <dbReference type="NCBI Taxonomy" id="1645740"/>
    <lineage>
        <taxon>Bacteria</taxon>
        <taxon>Pseudomonadati</taxon>
        <taxon>Thermomicrobiota</taxon>
        <taxon>Thermomicrobia</taxon>
        <taxon>Thermomicrobiales</taxon>
        <taxon>environmental samples</taxon>
    </lineage>
</organism>
<name>A0A6J4V6Z3_9BACT</name>
<evidence type="ECO:0000313" key="2">
    <source>
        <dbReference type="EMBL" id="CAA9569009.1"/>
    </source>
</evidence>
<feature type="non-terminal residue" evidence="2">
    <location>
        <position position="1"/>
    </location>
</feature>
<feature type="compositionally biased region" description="Basic residues" evidence="1">
    <location>
        <begin position="84"/>
        <end position="94"/>
    </location>
</feature>
<feature type="compositionally biased region" description="Basic and acidic residues" evidence="1">
    <location>
        <begin position="14"/>
        <end position="33"/>
    </location>
</feature>
<feature type="compositionally biased region" description="Low complexity" evidence="1">
    <location>
        <begin position="103"/>
        <end position="134"/>
    </location>
</feature>
<reference evidence="2" key="1">
    <citation type="submission" date="2020-02" db="EMBL/GenBank/DDBJ databases">
        <authorList>
            <person name="Meier V. D."/>
        </authorList>
    </citation>
    <scope>NUCLEOTIDE SEQUENCE</scope>
    <source>
        <strain evidence="2">AVDCRST_MAG19</strain>
    </source>
</reference>
<sequence>GVGRLPSVGPAAGHRGDLHGPTDRQRSPRDLRAIPRPGAVPALGAGTAPASEPPTGRAGARSGLRYRGRRAAGRAAARGERHDGRARRQLRHARGGPVPPGAARPAHCLAPGQRLGPSLPGRRLRPGALPGGARVLPRPLGGGARDVPRPGAGRSRRPERLPRAGAPADLRGAQPGDGAPSRLPRVAAPFSLGDAEDLRALL</sequence>
<accession>A0A6J4V6Z3</accession>
<evidence type="ECO:0000256" key="1">
    <source>
        <dbReference type="SAM" id="MobiDB-lite"/>
    </source>
</evidence>